<reference evidence="2 3" key="1">
    <citation type="journal article" date="2019" name="Nat. Ecol. Evol.">
        <title>Megaphylogeny resolves global patterns of mushroom evolution.</title>
        <authorList>
            <person name="Varga T."/>
            <person name="Krizsan K."/>
            <person name="Foldi C."/>
            <person name="Dima B."/>
            <person name="Sanchez-Garcia M."/>
            <person name="Sanchez-Ramirez S."/>
            <person name="Szollosi G.J."/>
            <person name="Szarkandi J.G."/>
            <person name="Papp V."/>
            <person name="Albert L."/>
            <person name="Andreopoulos W."/>
            <person name="Angelini C."/>
            <person name="Antonin V."/>
            <person name="Barry K.W."/>
            <person name="Bougher N.L."/>
            <person name="Buchanan P."/>
            <person name="Buyck B."/>
            <person name="Bense V."/>
            <person name="Catcheside P."/>
            <person name="Chovatia M."/>
            <person name="Cooper J."/>
            <person name="Damon W."/>
            <person name="Desjardin D."/>
            <person name="Finy P."/>
            <person name="Geml J."/>
            <person name="Haridas S."/>
            <person name="Hughes K."/>
            <person name="Justo A."/>
            <person name="Karasinski D."/>
            <person name="Kautmanova I."/>
            <person name="Kiss B."/>
            <person name="Kocsube S."/>
            <person name="Kotiranta H."/>
            <person name="LaButti K.M."/>
            <person name="Lechner B.E."/>
            <person name="Liimatainen K."/>
            <person name="Lipzen A."/>
            <person name="Lukacs Z."/>
            <person name="Mihaltcheva S."/>
            <person name="Morgado L.N."/>
            <person name="Niskanen T."/>
            <person name="Noordeloos M.E."/>
            <person name="Ohm R.A."/>
            <person name="Ortiz-Santana B."/>
            <person name="Ovrebo C."/>
            <person name="Racz N."/>
            <person name="Riley R."/>
            <person name="Savchenko A."/>
            <person name="Shiryaev A."/>
            <person name="Soop K."/>
            <person name="Spirin V."/>
            <person name="Szebenyi C."/>
            <person name="Tomsovsky M."/>
            <person name="Tulloss R.E."/>
            <person name="Uehling J."/>
            <person name="Grigoriev I.V."/>
            <person name="Vagvolgyi C."/>
            <person name="Papp T."/>
            <person name="Martin F.M."/>
            <person name="Miettinen O."/>
            <person name="Hibbett D.S."/>
            <person name="Nagy L.G."/>
        </authorList>
    </citation>
    <scope>NUCLEOTIDE SEQUENCE [LARGE SCALE GENOMIC DNA]</scope>
    <source>
        <strain evidence="2 3">OMC1185</strain>
    </source>
</reference>
<dbReference type="InterPro" id="IPR016197">
    <property type="entry name" value="Chromo-like_dom_sf"/>
</dbReference>
<dbReference type="Gene3D" id="2.40.50.40">
    <property type="match status" value="1"/>
</dbReference>
<keyword evidence="3" id="KW-1185">Reference proteome</keyword>
<dbReference type="EMBL" id="ML213510">
    <property type="protein sequence ID" value="TFK52090.1"/>
    <property type="molecule type" value="Genomic_DNA"/>
</dbReference>
<dbReference type="CDD" id="cd00024">
    <property type="entry name" value="CD_CSD"/>
    <property type="match status" value="1"/>
</dbReference>
<dbReference type="AlphaFoldDB" id="A0A5C3N3Y7"/>
<feature type="non-terminal residue" evidence="2">
    <location>
        <position position="1"/>
    </location>
</feature>
<dbReference type="InterPro" id="IPR000953">
    <property type="entry name" value="Chromo/chromo_shadow_dom"/>
</dbReference>
<feature type="domain" description="Chromo" evidence="1">
    <location>
        <begin position="55"/>
        <end position="104"/>
    </location>
</feature>
<proteinExistence type="predicted"/>
<accession>A0A5C3N3Y7</accession>
<sequence length="125" mass="14504">TSTYTLTLPPELKARRIHPTFHINLLQRHEGNDDILFPHRESLTAYDFGEPTDVEFLVEEIIGHRWTKGKLEFQVRWVIGEVTWEPLSSCNDLEALDDYLSLAGVDAPERLPRRALNQRLAPSRR</sequence>
<dbReference type="STRING" id="5364.A0A5C3N3Y7"/>
<protein>
    <recommendedName>
        <fullName evidence="1">Chromo domain-containing protein</fullName>
    </recommendedName>
</protein>
<dbReference type="Proteomes" id="UP000305948">
    <property type="component" value="Unassembled WGS sequence"/>
</dbReference>
<evidence type="ECO:0000259" key="1">
    <source>
        <dbReference type="SMART" id="SM00298"/>
    </source>
</evidence>
<dbReference type="OrthoDB" id="3158924at2759"/>
<evidence type="ECO:0000313" key="2">
    <source>
        <dbReference type="EMBL" id="TFK52090.1"/>
    </source>
</evidence>
<dbReference type="SUPFAM" id="SSF54160">
    <property type="entry name" value="Chromo domain-like"/>
    <property type="match status" value="1"/>
</dbReference>
<organism evidence="2 3">
    <name type="scientific">Heliocybe sulcata</name>
    <dbReference type="NCBI Taxonomy" id="5364"/>
    <lineage>
        <taxon>Eukaryota</taxon>
        <taxon>Fungi</taxon>
        <taxon>Dikarya</taxon>
        <taxon>Basidiomycota</taxon>
        <taxon>Agaricomycotina</taxon>
        <taxon>Agaricomycetes</taxon>
        <taxon>Gloeophyllales</taxon>
        <taxon>Gloeophyllaceae</taxon>
        <taxon>Heliocybe</taxon>
    </lineage>
</organism>
<gene>
    <name evidence="2" type="ORF">OE88DRAFT_1629060</name>
</gene>
<dbReference type="SMART" id="SM00298">
    <property type="entry name" value="CHROMO"/>
    <property type="match status" value="1"/>
</dbReference>
<evidence type="ECO:0000313" key="3">
    <source>
        <dbReference type="Proteomes" id="UP000305948"/>
    </source>
</evidence>
<name>A0A5C3N3Y7_9AGAM</name>
<dbReference type="GO" id="GO:0006338">
    <property type="term" value="P:chromatin remodeling"/>
    <property type="evidence" value="ECO:0007669"/>
    <property type="project" value="UniProtKB-ARBA"/>
</dbReference>